<dbReference type="KEGG" id="vde:111251619"/>
<protein>
    <submittedName>
        <fullName evidence="2">Uncharacterized protein</fullName>
    </submittedName>
</protein>
<evidence type="ECO:0000313" key="2">
    <source>
        <dbReference type="EnsemblMetazoa" id="XP_022664088"/>
    </source>
</evidence>
<evidence type="ECO:0000256" key="1">
    <source>
        <dbReference type="SAM" id="MobiDB-lite"/>
    </source>
</evidence>
<dbReference type="Proteomes" id="UP000594260">
    <property type="component" value="Unplaced"/>
</dbReference>
<dbReference type="RefSeq" id="XP_022664088.1">
    <property type="nucleotide sequence ID" value="XM_022808353.1"/>
</dbReference>
<dbReference type="EnsemblMetazoa" id="XM_022808353">
    <property type="protein sequence ID" value="XP_022664088"/>
    <property type="gene ID" value="LOC111251619"/>
</dbReference>
<proteinExistence type="predicted"/>
<name>A0A7M7KII1_VARDE</name>
<accession>A0A7M7KII1</accession>
<organism evidence="2 3">
    <name type="scientific">Varroa destructor</name>
    <name type="common">Honeybee mite</name>
    <dbReference type="NCBI Taxonomy" id="109461"/>
    <lineage>
        <taxon>Eukaryota</taxon>
        <taxon>Metazoa</taxon>
        <taxon>Ecdysozoa</taxon>
        <taxon>Arthropoda</taxon>
        <taxon>Chelicerata</taxon>
        <taxon>Arachnida</taxon>
        <taxon>Acari</taxon>
        <taxon>Parasitiformes</taxon>
        <taxon>Mesostigmata</taxon>
        <taxon>Gamasina</taxon>
        <taxon>Dermanyssoidea</taxon>
        <taxon>Varroidae</taxon>
        <taxon>Varroa</taxon>
    </lineage>
</organism>
<dbReference type="InParanoid" id="A0A7M7KII1"/>
<dbReference type="AlphaFoldDB" id="A0A7M7KII1"/>
<dbReference type="GeneID" id="111251619"/>
<sequence length="109" mass="12377">MSPNRIRCNVKKAKLPDSSKQSVPLVVSTANERMRATTGSPPECISTYPEHAEYTVVFLLPNSAIQLHQKISYVTLGRRWHTFGLSFKIAQYINMAQIKRSEANELHTF</sequence>
<reference evidence="2" key="1">
    <citation type="submission" date="2021-01" db="UniProtKB">
        <authorList>
            <consortium name="EnsemblMetazoa"/>
        </authorList>
    </citation>
    <scope>IDENTIFICATION</scope>
</reference>
<feature type="region of interest" description="Disordered" evidence="1">
    <location>
        <begin position="1"/>
        <end position="21"/>
    </location>
</feature>
<evidence type="ECO:0000313" key="3">
    <source>
        <dbReference type="Proteomes" id="UP000594260"/>
    </source>
</evidence>
<keyword evidence="3" id="KW-1185">Reference proteome</keyword>